<proteinExistence type="predicted"/>
<dbReference type="AlphaFoldDB" id="A0A2G7SS36"/>
<comment type="caution">
    <text evidence="1">The sequence shown here is derived from an EMBL/GenBank/DDBJ whole genome shotgun (WGS) entry which is preliminary data.</text>
</comment>
<accession>A0A2G7SS36</accession>
<name>A0A2G7SS36_9FLAO</name>
<protein>
    <submittedName>
        <fullName evidence="1">Uncharacterized protein</fullName>
    </submittedName>
</protein>
<evidence type="ECO:0000313" key="1">
    <source>
        <dbReference type="EMBL" id="PII30441.1"/>
    </source>
</evidence>
<reference evidence="1" key="1">
    <citation type="submission" date="2017-10" db="EMBL/GenBank/DDBJ databases">
        <title>Chryseobacterium sp. B5 is a hydrocarbonoclastic and plant growth promoting bacterium.</title>
        <authorList>
            <person name="Thijs S."/>
            <person name="Gkorezis P."/>
            <person name="Van Hamme J."/>
        </authorList>
    </citation>
    <scope>NUCLEOTIDE SEQUENCE</scope>
    <source>
        <strain evidence="1">B5</strain>
    </source>
</reference>
<gene>
    <name evidence="1" type="ORF">CTI11_28845</name>
</gene>
<organism evidence="1">
    <name type="scientific">Chryseobacterium sp. B5</name>
    <dbReference type="NCBI Taxonomy" id="2050562"/>
    <lineage>
        <taxon>Bacteria</taxon>
        <taxon>Pseudomonadati</taxon>
        <taxon>Bacteroidota</taxon>
        <taxon>Flavobacteriia</taxon>
        <taxon>Flavobacteriales</taxon>
        <taxon>Weeksellaceae</taxon>
        <taxon>Chryseobacterium group</taxon>
        <taxon>Chryseobacterium</taxon>
    </lineage>
</organism>
<sequence>MATGIAMQGISAAIVYTAIERIGKMISDAEGRMQSKVVPAITSIIDGIPREPEVAKAKHSSSLSAAMSALGAASAVGSAPHVQPLPQFIEQAVGSFFTGYTGVVNDLFPGLLDAGADADAWIQSALASAVGTTYIESVDRVAGDTAFALARKDAWAGERDLLDAAAASGHRFAPGATHNAIARLHAESTRAAADAIAATHAARLREEHETKMRLVRAELDQRMDRIKQLHQQTAQAFRDKLRARGMWISDQDAVIDSFNNSYAVTAQFSARLAQLTQEAALRHYKSTADAFEISDVAVDLAKLKMANGQEIVDMLGNMVTTLNNQIRAGGSYSGTERDITDWDGILGGR</sequence>
<dbReference type="EMBL" id="PEKC01000258">
    <property type="protein sequence ID" value="PII30441.1"/>
    <property type="molecule type" value="Genomic_DNA"/>
</dbReference>